<comment type="pathway">
    <text evidence="2">Cofactor biosynthesis; biotin biosynthesis.</text>
</comment>
<dbReference type="PROSITE" id="PS00599">
    <property type="entry name" value="AA_TRANSFER_CLASS_2"/>
    <property type="match status" value="1"/>
</dbReference>
<dbReference type="Proteomes" id="UP000318102">
    <property type="component" value="Unassembled WGS sequence"/>
</dbReference>
<evidence type="ECO:0000256" key="10">
    <source>
        <dbReference type="ARBA" id="ARBA00033381"/>
    </source>
</evidence>
<dbReference type="InterPro" id="IPR001917">
    <property type="entry name" value="Aminotrans_II_pyridoxalP_BS"/>
</dbReference>
<keyword evidence="7" id="KW-0093">Biotin biosynthesis</keyword>
<dbReference type="GO" id="GO:0008710">
    <property type="term" value="F:8-amino-7-oxononanoate synthase activity"/>
    <property type="evidence" value="ECO:0007669"/>
    <property type="project" value="UniProtKB-EC"/>
</dbReference>
<evidence type="ECO:0000313" key="15">
    <source>
        <dbReference type="Proteomes" id="UP000318102"/>
    </source>
</evidence>
<evidence type="ECO:0000256" key="12">
    <source>
        <dbReference type="RuleBase" id="RU003693"/>
    </source>
</evidence>
<dbReference type="OrthoDB" id="9807157at2"/>
<dbReference type="InterPro" id="IPR015422">
    <property type="entry name" value="PyrdxlP-dep_Trfase_small"/>
</dbReference>
<evidence type="ECO:0000256" key="11">
    <source>
        <dbReference type="ARBA" id="ARBA00047715"/>
    </source>
</evidence>
<comment type="cofactor">
    <cofactor evidence="1 12">
        <name>pyridoxal 5'-phosphate</name>
        <dbReference type="ChEBI" id="CHEBI:597326"/>
    </cofactor>
</comment>
<dbReference type="AlphaFoldDB" id="A0A559IL28"/>
<evidence type="ECO:0000256" key="1">
    <source>
        <dbReference type="ARBA" id="ARBA00001933"/>
    </source>
</evidence>
<dbReference type="InterPro" id="IPR050087">
    <property type="entry name" value="AON_synthase_class-II"/>
</dbReference>
<evidence type="ECO:0000256" key="4">
    <source>
        <dbReference type="ARBA" id="ARBA00011738"/>
    </source>
</evidence>
<keyword evidence="15" id="KW-1185">Reference proteome</keyword>
<evidence type="ECO:0000256" key="3">
    <source>
        <dbReference type="ARBA" id="ARBA00010008"/>
    </source>
</evidence>
<protein>
    <recommendedName>
        <fullName evidence="5">8-amino-7-oxononanoate synthase</fullName>
        <ecNumber evidence="5">2.3.1.47</ecNumber>
    </recommendedName>
    <alternativeName>
        <fullName evidence="9">7-keto-8-amino-pelargonic acid synthase</fullName>
    </alternativeName>
    <alternativeName>
        <fullName evidence="10">8-amino-7-ketopelargonate synthase</fullName>
    </alternativeName>
</protein>
<sequence length="402" mass="44327">MNSNKYDWMHQELGQLQAGDRLRNMTESHWLDDGFMERDGVRMLNLASNHYLGLNPWLDDSGWEQVKAWCQQYGETGVRIGSGASRLISGHDGVHAQLEREIAKFKGRQAALVFTSGYMANVGVIAALVGRNDAVFSDRLNHASIVDGALLSRAHMYRYPHLDMNRLEYQLQQWNKTLEGKRNHALIVSDAVFSMDGTVAPLHNLVLLKERYNALLLIDEAHSGGVYGAEGRGLCHELGLHGRVDIVMGTFGKAFGAVGAYIAADDIVIRYMINRARTLIYNTGLPPLMAALILMRLEQVKRADESRTTLMRNASIIRDGLEKSGLNTGEGSSHIVPLILGTDERAMTISRKLAQLGIAGIGIRPPTVPEGTARIRFTPMASQSEDELRKAVSIIVKAVGEA</sequence>
<keyword evidence="6" id="KW-0808">Transferase</keyword>
<dbReference type="Pfam" id="PF00155">
    <property type="entry name" value="Aminotran_1_2"/>
    <property type="match status" value="1"/>
</dbReference>
<dbReference type="GO" id="GO:0009102">
    <property type="term" value="P:biotin biosynthetic process"/>
    <property type="evidence" value="ECO:0007669"/>
    <property type="project" value="UniProtKB-KW"/>
</dbReference>
<comment type="caution">
    <text evidence="14">The sequence shown here is derived from an EMBL/GenBank/DDBJ whole genome shotgun (WGS) entry which is preliminary data.</text>
</comment>
<evidence type="ECO:0000256" key="8">
    <source>
        <dbReference type="ARBA" id="ARBA00022898"/>
    </source>
</evidence>
<evidence type="ECO:0000256" key="2">
    <source>
        <dbReference type="ARBA" id="ARBA00004746"/>
    </source>
</evidence>
<dbReference type="InterPro" id="IPR004839">
    <property type="entry name" value="Aminotransferase_I/II_large"/>
</dbReference>
<dbReference type="InterPro" id="IPR015421">
    <property type="entry name" value="PyrdxlP-dep_Trfase_major"/>
</dbReference>
<organism evidence="14 15">
    <name type="scientific">Paenibacillus agilis</name>
    <dbReference type="NCBI Taxonomy" id="3020863"/>
    <lineage>
        <taxon>Bacteria</taxon>
        <taxon>Bacillati</taxon>
        <taxon>Bacillota</taxon>
        <taxon>Bacilli</taxon>
        <taxon>Bacillales</taxon>
        <taxon>Paenibacillaceae</taxon>
        <taxon>Paenibacillus</taxon>
    </lineage>
</organism>
<dbReference type="SUPFAM" id="SSF53383">
    <property type="entry name" value="PLP-dependent transferases"/>
    <property type="match status" value="1"/>
</dbReference>
<dbReference type="Gene3D" id="3.90.1150.10">
    <property type="entry name" value="Aspartate Aminotransferase, domain 1"/>
    <property type="match status" value="1"/>
</dbReference>
<dbReference type="Gene3D" id="3.40.640.10">
    <property type="entry name" value="Type I PLP-dependent aspartate aminotransferase-like (Major domain)"/>
    <property type="match status" value="1"/>
</dbReference>
<reference evidence="14 15" key="1">
    <citation type="submission" date="2019-07" db="EMBL/GenBank/DDBJ databases">
        <authorList>
            <person name="Kim J."/>
        </authorList>
    </citation>
    <scope>NUCLEOTIDE SEQUENCE [LARGE SCALE GENOMIC DNA]</scope>
    <source>
        <strain evidence="14 15">N4</strain>
    </source>
</reference>
<proteinExistence type="inferred from homology"/>
<dbReference type="GO" id="GO:0030170">
    <property type="term" value="F:pyridoxal phosphate binding"/>
    <property type="evidence" value="ECO:0007669"/>
    <property type="project" value="InterPro"/>
</dbReference>
<dbReference type="RefSeq" id="WP_144993585.1">
    <property type="nucleotide sequence ID" value="NZ_VNJK01000003.1"/>
</dbReference>
<evidence type="ECO:0000313" key="14">
    <source>
        <dbReference type="EMBL" id="TVX88365.1"/>
    </source>
</evidence>
<evidence type="ECO:0000256" key="7">
    <source>
        <dbReference type="ARBA" id="ARBA00022756"/>
    </source>
</evidence>
<dbReference type="CDD" id="cd06454">
    <property type="entry name" value="KBL_like"/>
    <property type="match status" value="1"/>
</dbReference>
<dbReference type="PANTHER" id="PTHR13693:SF100">
    <property type="entry name" value="8-AMINO-7-OXONONANOATE SYNTHASE"/>
    <property type="match status" value="1"/>
</dbReference>
<comment type="catalytic activity">
    <reaction evidence="11">
        <text>6-carboxyhexanoyl-[ACP] + L-alanine + H(+) = (8S)-8-amino-7-oxononanoate + holo-[ACP] + CO2</text>
        <dbReference type="Rhea" id="RHEA:42288"/>
        <dbReference type="Rhea" id="RHEA-COMP:9685"/>
        <dbReference type="Rhea" id="RHEA-COMP:9955"/>
        <dbReference type="ChEBI" id="CHEBI:15378"/>
        <dbReference type="ChEBI" id="CHEBI:16526"/>
        <dbReference type="ChEBI" id="CHEBI:57972"/>
        <dbReference type="ChEBI" id="CHEBI:64479"/>
        <dbReference type="ChEBI" id="CHEBI:78846"/>
        <dbReference type="ChEBI" id="CHEBI:149468"/>
        <dbReference type="EC" id="2.3.1.47"/>
    </reaction>
</comment>
<name>A0A559IL28_9BACL</name>
<dbReference type="PANTHER" id="PTHR13693">
    <property type="entry name" value="CLASS II AMINOTRANSFERASE/8-AMINO-7-OXONONANOATE SYNTHASE"/>
    <property type="match status" value="1"/>
</dbReference>
<comment type="subunit">
    <text evidence="4">Homodimer.</text>
</comment>
<keyword evidence="8 12" id="KW-0663">Pyridoxal phosphate</keyword>
<evidence type="ECO:0000259" key="13">
    <source>
        <dbReference type="Pfam" id="PF00155"/>
    </source>
</evidence>
<evidence type="ECO:0000256" key="9">
    <source>
        <dbReference type="ARBA" id="ARBA00032610"/>
    </source>
</evidence>
<dbReference type="InterPro" id="IPR015424">
    <property type="entry name" value="PyrdxlP-dep_Trfase"/>
</dbReference>
<accession>A0A559IL28</accession>
<dbReference type="EC" id="2.3.1.47" evidence="5"/>
<evidence type="ECO:0000256" key="5">
    <source>
        <dbReference type="ARBA" id="ARBA00013187"/>
    </source>
</evidence>
<evidence type="ECO:0000256" key="6">
    <source>
        <dbReference type="ARBA" id="ARBA00022679"/>
    </source>
</evidence>
<dbReference type="EMBL" id="VNJK01000003">
    <property type="protein sequence ID" value="TVX88365.1"/>
    <property type="molecule type" value="Genomic_DNA"/>
</dbReference>
<gene>
    <name evidence="14" type="ORF">FPZ44_21015</name>
</gene>
<comment type="similarity">
    <text evidence="3">Belongs to the class-II pyridoxal-phosphate-dependent aminotransferase family. BioF subfamily.</text>
</comment>
<feature type="domain" description="Aminotransferase class I/classII large" evidence="13">
    <location>
        <begin position="43"/>
        <end position="395"/>
    </location>
</feature>